<keyword evidence="3" id="KW-1185">Reference proteome</keyword>
<evidence type="ECO:0000256" key="1">
    <source>
        <dbReference type="SAM" id="SignalP"/>
    </source>
</evidence>
<proteinExistence type="predicted"/>
<evidence type="ECO:0000313" key="2">
    <source>
        <dbReference type="EMBL" id="MBP1048064.1"/>
    </source>
</evidence>
<accession>A0ABS4CNF1</accession>
<evidence type="ECO:0008006" key="4">
    <source>
        <dbReference type="Google" id="ProtNLM"/>
    </source>
</evidence>
<name>A0ABS4CNF1_9ENTE</name>
<organism evidence="2 3">
    <name type="scientific">Enterococcus larvae</name>
    <dbReference type="NCBI Taxonomy" id="2794352"/>
    <lineage>
        <taxon>Bacteria</taxon>
        <taxon>Bacillati</taxon>
        <taxon>Bacillota</taxon>
        <taxon>Bacilli</taxon>
        <taxon>Lactobacillales</taxon>
        <taxon>Enterococcaceae</taxon>
        <taxon>Enterococcus</taxon>
    </lineage>
</organism>
<comment type="caution">
    <text evidence="2">The sequence shown here is derived from an EMBL/GenBank/DDBJ whole genome shotgun (WGS) entry which is preliminary data.</text>
</comment>
<reference evidence="2 3" key="1">
    <citation type="submission" date="2020-12" db="EMBL/GenBank/DDBJ databases">
        <title>Vagococcus allomyrinae sp. nov. and Enterococcus lavae sp. nov., isolated from the larvae of Allomyrina dichotoma.</title>
        <authorList>
            <person name="Lee S.D."/>
        </authorList>
    </citation>
    <scope>NUCLEOTIDE SEQUENCE [LARGE SCALE GENOMIC DNA]</scope>
    <source>
        <strain evidence="2 3">BWM-S5</strain>
    </source>
</reference>
<dbReference type="Proteomes" id="UP000673375">
    <property type="component" value="Unassembled WGS sequence"/>
</dbReference>
<feature type="signal peptide" evidence="1">
    <location>
        <begin position="1"/>
        <end position="25"/>
    </location>
</feature>
<gene>
    <name evidence="2" type="ORF">I6N96_17365</name>
</gene>
<sequence length="117" mass="12856">MKRIKLLLAMVAVVVVLAGCGKSLASTLTEGDGKWYLSNELTDGEMTLIFESKEDVTVELYGESESTTYSVSEKDKTITLNSPDDEDEEAIEMKVIKIQEDTIEIEISGTEGTLSKE</sequence>
<dbReference type="EMBL" id="JAEDXU010000012">
    <property type="protein sequence ID" value="MBP1048064.1"/>
    <property type="molecule type" value="Genomic_DNA"/>
</dbReference>
<keyword evidence="1" id="KW-0732">Signal</keyword>
<feature type="chain" id="PRO_5046581690" description="Lipoprotein" evidence="1">
    <location>
        <begin position="26"/>
        <end position="117"/>
    </location>
</feature>
<dbReference type="PROSITE" id="PS51257">
    <property type="entry name" value="PROKAR_LIPOPROTEIN"/>
    <property type="match status" value="1"/>
</dbReference>
<evidence type="ECO:0000313" key="3">
    <source>
        <dbReference type="Proteomes" id="UP000673375"/>
    </source>
</evidence>
<dbReference type="RefSeq" id="WP_209558840.1">
    <property type="nucleotide sequence ID" value="NZ_JAEDXU010000012.1"/>
</dbReference>
<protein>
    <recommendedName>
        <fullName evidence="4">Lipoprotein</fullName>
    </recommendedName>
</protein>